<evidence type="ECO:0008006" key="4">
    <source>
        <dbReference type="Google" id="ProtNLM"/>
    </source>
</evidence>
<dbReference type="GeneID" id="85323956"/>
<accession>A0AA40DFN6</accession>
<dbReference type="EMBL" id="JAUIRO010000009">
    <property type="protein sequence ID" value="KAK0701689.1"/>
    <property type="molecule type" value="Genomic_DNA"/>
</dbReference>
<comment type="caution">
    <text evidence="2">The sequence shown here is derived from an EMBL/GenBank/DDBJ whole genome shotgun (WGS) entry which is preliminary data.</text>
</comment>
<feature type="region of interest" description="Disordered" evidence="1">
    <location>
        <begin position="1"/>
        <end position="23"/>
    </location>
</feature>
<evidence type="ECO:0000313" key="3">
    <source>
        <dbReference type="Proteomes" id="UP001172101"/>
    </source>
</evidence>
<dbReference type="RefSeq" id="XP_060289353.1">
    <property type="nucleotide sequence ID" value="XM_060440686.1"/>
</dbReference>
<evidence type="ECO:0000256" key="1">
    <source>
        <dbReference type="SAM" id="MobiDB-lite"/>
    </source>
</evidence>
<feature type="compositionally biased region" description="Polar residues" evidence="1">
    <location>
        <begin position="1"/>
        <end position="10"/>
    </location>
</feature>
<dbReference type="Gene3D" id="3.90.1200.10">
    <property type="match status" value="1"/>
</dbReference>
<feature type="region of interest" description="Disordered" evidence="1">
    <location>
        <begin position="175"/>
        <end position="194"/>
    </location>
</feature>
<organism evidence="2 3">
    <name type="scientific">Lasiosphaeria miniovina</name>
    <dbReference type="NCBI Taxonomy" id="1954250"/>
    <lineage>
        <taxon>Eukaryota</taxon>
        <taxon>Fungi</taxon>
        <taxon>Dikarya</taxon>
        <taxon>Ascomycota</taxon>
        <taxon>Pezizomycotina</taxon>
        <taxon>Sordariomycetes</taxon>
        <taxon>Sordariomycetidae</taxon>
        <taxon>Sordariales</taxon>
        <taxon>Lasiosphaeriaceae</taxon>
        <taxon>Lasiosphaeria</taxon>
    </lineage>
</organism>
<protein>
    <recommendedName>
        <fullName evidence="4">Aminoglycoside phosphotransferase domain-containing protein</fullName>
    </recommendedName>
</protein>
<feature type="compositionally biased region" description="Low complexity" evidence="1">
    <location>
        <begin position="12"/>
        <end position="21"/>
    </location>
</feature>
<reference evidence="2" key="1">
    <citation type="submission" date="2023-06" db="EMBL/GenBank/DDBJ databases">
        <title>Genome-scale phylogeny and comparative genomics of the fungal order Sordariales.</title>
        <authorList>
            <consortium name="Lawrence Berkeley National Laboratory"/>
            <person name="Hensen N."/>
            <person name="Bonometti L."/>
            <person name="Westerberg I."/>
            <person name="Brannstrom I.O."/>
            <person name="Guillou S."/>
            <person name="Cros-Aarteil S."/>
            <person name="Calhoun S."/>
            <person name="Haridas S."/>
            <person name="Kuo A."/>
            <person name="Mondo S."/>
            <person name="Pangilinan J."/>
            <person name="Riley R."/>
            <person name="LaButti K."/>
            <person name="Andreopoulos B."/>
            <person name="Lipzen A."/>
            <person name="Chen C."/>
            <person name="Yanf M."/>
            <person name="Daum C."/>
            <person name="Ng V."/>
            <person name="Clum A."/>
            <person name="Steindorff A."/>
            <person name="Ohm R."/>
            <person name="Martin F."/>
            <person name="Silar P."/>
            <person name="Natvig D."/>
            <person name="Lalanne C."/>
            <person name="Gautier V."/>
            <person name="Ament-velasquez S.L."/>
            <person name="Kruys A."/>
            <person name="Hutchinson M.I."/>
            <person name="Powell A.J."/>
            <person name="Barry K."/>
            <person name="Miller A.N."/>
            <person name="Grigoriev I.V."/>
            <person name="Debuchy R."/>
            <person name="Gladieux P."/>
            <person name="Thoren M.H."/>
            <person name="Johannesson H."/>
        </authorList>
    </citation>
    <scope>NUCLEOTIDE SEQUENCE</scope>
    <source>
        <strain evidence="2">SMH2392-1A</strain>
    </source>
</reference>
<dbReference type="AlphaFoldDB" id="A0AA40DFN6"/>
<gene>
    <name evidence="2" type="ORF">B0T26DRAFT_681813</name>
</gene>
<dbReference type="Proteomes" id="UP001172101">
    <property type="component" value="Unassembled WGS sequence"/>
</dbReference>
<evidence type="ECO:0000313" key="2">
    <source>
        <dbReference type="EMBL" id="KAK0701689.1"/>
    </source>
</evidence>
<name>A0AA40DFN6_9PEZI</name>
<proteinExistence type="predicted"/>
<sequence length="353" mass="38842">MGMRLNTTFPSGRPRGVPRPGQDFERTEITPIQYDPNHPFKCNNFVYRLALPSGVVGSSCKFRQPGCVPIPIGAKEFIPRLSNSEAHGMHQETRVQNEVSMLTLASAALRHIEPHVDYPLPESIKGWGGVTFDDSGAIVSAPMVSVGAGPWSSLEESYRDRLKAALAKTDTNPTFRVGEQRASEGESTPPDNLLYDPATGRITALLDYDFSSIQHPAYEFFRSFATNGGQLCGWLDDNTLQGQEAELLRNAKLSGQFPSPLPTRTDSHDGGLAVDWELAQVWEEALQKLDVKRPSTIPGIDKLADADEVLGSLLPWRLANEDLLRMNQDEDTRAALKRIAEGHLISLLDHLGS</sequence>
<keyword evidence="3" id="KW-1185">Reference proteome</keyword>